<evidence type="ECO:0000313" key="3">
    <source>
        <dbReference type="Proteomes" id="UP001374535"/>
    </source>
</evidence>
<dbReference type="GO" id="GO:0010073">
    <property type="term" value="P:meristem maintenance"/>
    <property type="evidence" value="ECO:0007669"/>
    <property type="project" value="InterPro"/>
</dbReference>
<dbReference type="Pfam" id="PF10536">
    <property type="entry name" value="PMD"/>
    <property type="match status" value="1"/>
</dbReference>
<feature type="domain" description="Aminotransferase-like plant mobile" evidence="1">
    <location>
        <begin position="98"/>
        <end position="449"/>
    </location>
</feature>
<name>A0AAQ3ML88_VIGMU</name>
<organism evidence="2 3">
    <name type="scientific">Vigna mungo</name>
    <name type="common">Black gram</name>
    <name type="synonym">Phaseolus mungo</name>
    <dbReference type="NCBI Taxonomy" id="3915"/>
    <lineage>
        <taxon>Eukaryota</taxon>
        <taxon>Viridiplantae</taxon>
        <taxon>Streptophyta</taxon>
        <taxon>Embryophyta</taxon>
        <taxon>Tracheophyta</taxon>
        <taxon>Spermatophyta</taxon>
        <taxon>Magnoliopsida</taxon>
        <taxon>eudicotyledons</taxon>
        <taxon>Gunneridae</taxon>
        <taxon>Pentapetalae</taxon>
        <taxon>rosids</taxon>
        <taxon>fabids</taxon>
        <taxon>Fabales</taxon>
        <taxon>Fabaceae</taxon>
        <taxon>Papilionoideae</taxon>
        <taxon>50 kb inversion clade</taxon>
        <taxon>NPAAA clade</taxon>
        <taxon>indigoferoid/millettioid clade</taxon>
        <taxon>Phaseoleae</taxon>
        <taxon>Vigna</taxon>
    </lineage>
</organism>
<protein>
    <recommendedName>
        <fullName evidence="1">Aminotransferase-like plant mobile domain-containing protein</fullName>
    </recommendedName>
</protein>
<dbReference type="Proteomes" id="UP001374535">
    <property type="component" value="Chromosome 10"/>
</dbReference>
<dbReference type="InterPro" id="IPR019557">
    <property type="entry name" value="AminoTfrase-like_pln_mobile"/>
</dbReference>
<keyword evidence="3" id="KW-1185">Reference proteome</keyword>
<evidence type="ECO:0000313" key="2">
    <source>
        <dbReference type="EMBL" id="WVY92945.1"/>
    </source>
</evidence>
<proteinExistence type="predicted"/>
<dbReference type="EMBL" id="CP144691">
    <property type="protein sequence ID" value="WVY92945.1"/>
    <property type="molecule type" value="Genomic_DNA"/>
</dbReference>
<evidence type="ECO:0000259" key="1">
    <source>
        <dbReference type="Pfam" id="PF10536"/>
    </source>
</evidence>
<sequence>MESSQDTIIEAKEELMVSPLSGENRIRRTAYFIKPCMEGSANLPRYMFSSGKTATVASNHAKLPLDVIYSGWLPPHREWNTWVEQMQQKYEYMWIKAGIDQAIKASTFLIHRNDELILELAQRWCSKTNTFVFPWGEATITLEDLNVCWGYSVMGVPFSTPLVSDEEKEVEQELITVFKMFFKSKAKRADHNPWMEYFMRNDSHVEHEAFLCLWLSRFVFPARSYKSILKSVFPIAIQLARGTKLALAPAVLANIYRDLSLLNNKIRIVTTVKLEITLWAPIQLVQVWALERFPSLQPCPRVVEQGQLLMAKWNTVKMVKNANLKLILDSSRAGNDFIWCPFVNSPLLQLYNENDKWVCINPNFDNELESFARCMRVSELVGMECVEHYCPNRVAMQFGMDQDIPGMLVPHKENPWISYSELVKDTNLYIALCARQKPNVTLRYFHWWKQSIQSKKASKHYDCVESSPKYALPISLSVKKESSLACGPSPGFTCKIKRKQERDFDEMEKRPVIELSSSSSEDTCVGDEEVENVSSPAGFTCKIKRKQERDFNEMEKRPVIELSSSSSEDTCVGDEEVENVFPSISVEEARRVKYDRNGVKIKNLFCHRDGVSNVNKKYASSCIEEIASDLESRIGRLERVVAKLKGEN</sequence>
<dbReference type="InterPro" id="IPR044824">
    <property type="entry name" value="MAIN-like"/>
</dbReference>
<accession>A0AAQ3ML88</accession>
<gene>
    <name evidence="2" type="ORF">V8G54_032033</name>
</gene>
<dbReference type="AlphaFoldDB" id="A0AAQ3ML88"/>
<dbReference type="PANTHER" id="PTHR46033">
    <property type="entry name" value="PROTEIN MAIN-LIKE 2"/>
    <property type="match status" value="1"/>
</dbReference>
<reference evidence="2 3" key="1">
    <citation type="journal article" date="2023" name="Life. Sci Alliance">
        <title>Evolutionary insights into 3D genome organization and epigenetic landscape of Vigna mungo.</title>
        <authorList>
            <person name="Junaid A."/>
            <person name="Singh B."/>
            <person name="Bhatia S."/>
        </authorList>
    </citation>
    <scope>NUCLEOTIDE SEQUENCE [LARGE SCALE GENOMIC DNA]</scope>
    <source>
        <strain evidence="2">Urdbean</strain>
    </source>
</reference>
<dbReference type="PANTHER" id="PTHR46033:SF67">
    <property type="entry name" value="AMINOTRANSFERASE-LIKE, PLANT MOBILE DOMAIN FAMILY PROTEIN"/>
    <property type="match status" value="1"/>
</dbReference>